<evidence type="ECO:0000259" key="19">
    <source>
        <dbReference type="Pfam" id="PF02803"/>
    </source>
</evidence>
<evidence type="ECO:0000256" key="12">
    <source>
        <dbReference type="ARBA" id="ARBA00047485"/>
    </source>
</evidence>
<evidence type="ECO:0000256" key="7">
    <source>
        <dbReference type="ARBA" id="ARBA00023098"/>
    </source>
</evidence>
<dbReference type="InterPro" id="IPR002155">
    <property type="entry name" value="Thiolase"/>
</dbReference>
<dbReference type="InterPro" id="IPR020616">
    <property type="entry name" value="Thiolase_N"/>
</dbReference>
<dbReference type="InterPro" id="IPR020613">
    <property type="entry name" value="Thiolase_CS"/>
</dbReference>
<keyword evidence="21" id="KW-1185">Reference proteome</keyword>
<comment type="caution">
    <text evidence="20">The sequence shown here is derived from an EMBL/GenBank/DDBJ whole genome shotgun (WGS) entry which is preliminary data.</text>
</comment>
<evidence type="ECO:0000259" key="18">
    <source>
        <dbReference type="Pfam" id="PF00108"/>
    </source>
</evidence>
<comment type="subcellular location">
    <subcellularLocation>
        <location evidence="1">Peroxisome</location>
    </subcellularLocation>
</comment>
<evidence type="ECO:0000256" key="14">
    <source>
        <dbReference type="ARBA" id="ARBA00049178"/>
    </source>
</evidence>
<evidence type="ECO:0000256" key="1">
    <source>
        <dbReference type="ARBA" id="ARBA00004275"/>
    </source>
</evidence>
<dbReference type="NCBIfam" id="TIGR01930">
    <property type="entry name" value="AcCoA-C-Actrans"/>
    <property type="match status" value="1"/>
</dbReference>
<gene>
    <name evidence="20" type="ORF">HOLleu_34365</name>
</gene>
<evidence type="ECO:0000256" key="10">
    <source>
        <dbReference type="ARBA" id="ARBA00036770"/>
    </source>
</evidence>
<comment type="catalytic activity">
    <reaction evidence="15">
        <text>3-oxohexadecanedioyl-CoA + CoA = tetradecanedioyl-CoA + acetyl-CoA</text>
        <dbReference type="Rhea" id="RHEA:40343"/>
        <dbReference type="ChEBI" id="CHEBI:57287"/>
        <dbReference type="ChEBI" id="CHEBI:57288"/>
        <dbReference type="ChEBI" id="CHEBI:77081"/>
        <dbReference type="ChEBI" id="CHEBI:77084"/>
    </reaction>
    <physiologicalReaction direction="left-to-right" evidence="15">
        <dbReference type="Rhea" id="RHEA:40344"/>
    </physiologicalReaction>
</comment>
<keyword evidence="4 17" id="KW-0808">Transferase</keyword>
<evidence type="ECO:0000256" key="5">
    <source>
        <dbReference type="ARBA" id="ARBA00022832"/>
    </source>
</evidence>
<dbReference type="GO" id="GO:0003985">
    <property type="term" value="F:acetyl-CoA C-acetyltransferase activity"/>
    <property type="evidence" value="ECO:0007669"/>
    <property type="project" value="UniProtKB-EC"/>
</dbReference>
<feature type="active site" description="Proton acceptor" evidence="16">
    <location>
        <position position="396"/>
    </location>
</feature>
<evidence type="ECO:0000256" key="8">
    <source>
        <dbReference type="ARBA" id="ARBA00023140"/>
    </source>
</evidence>
<dbReference type="AlphaFoldDB" id="A0A9Q1BH36"/>
<dbReference type="InterPro" id="IPR016039">
    <property type="entry name" value="Thiolase-like"/>
</dbReference>
<keyword evidence="9 17" id="KW-0012">Acyltransferase</keyword>
<comment type="similarity">
    <text evidence="3 17">Belongs to the thiolase-like superfamily. Thiolase family.</text>
</comment>
<dbReference type="PANTHER" id="PTHR43853">
    <property type="entry name" value="3-KETOACYL-COA THIOLASE, PEROXISOMAL"/>
    <property type="match status" value="1"/>
</dbReference>
<dbReference type="GO" id="GO:0010124">
    <property type="term" value="P:phenylacetate catabolic process"/>
    <property type="evidence" value="ECO:0007669"/>
    <property type="project" value="TreeGrafter"/>
</dbReference>
<dbReference type="PANTHER" id="PTHR43853:SF8">
    <property type="entry name" value="3-KETOACYL-COA THIOLASE, PEROXISOMAL"/>
    <property type="match status" value="1"/>
</dbReference>
<reference evidence="20" key="1">
    <citation type="submission" date="2021-10" db="EMBL/GenBank/DDBJ databases">
        <title>Tropical sea cucumber genome reveals ecological adaptation and Cuvierian tubules defense mechanism.</title>
        <authorList>
            <person name="Chen T."/>
        </authorList>
    </citation>
    <scope>NUCLEOTIDE SEQUENCE</scope>
    <source>
        <strain evidence="20">Nanhai2018</strain>
        <tissue evidence="20">Muscle</tissue>
    </source>
</reference>
<feature type="active site" description="Proton acceptor" evidence="16">
    <location>
        <position position="427"/>
    </location>
</feature>
<keyword evidence="6" id="KW-0809">Transit peptide</keyword>
<dbReference type="Pfam" id="PF00108">
    <property type="entry name" value="Thiolase_N"/>
    <property type="match status" value="1"/>
</dbReference>
<comment type="catalytic activity">
    <reaction evidence="12">
        <text>tetradecanoyl-CoA + acetyl-CoA = 3-oxohexadecanoyl-CoA + CoA</text>
        <dbReference type="Rhea" id="RHEA:18161"/>
        <dbReference type="ChEBI" id="CHEBI:57287"/>
        <dbReference type="ChEBI" id="CHEBI:57288"/>
        <dbReference type="ChEBI" id="CHEBI:57349"/>
        <dbReference type="ChEBI" id="CHEBI:57385"/>
        <dbReference type="EC" id="2.3.1.155"/>
    </reaction>
    <physiologicalReaction direction="right-to-left" evidence="12">
        <dbReference type="Rhea" id="RHEA:18163"/>
    </physiologicalReaction>
</comment>
<dbReference type="PIRSF" id="PIRSF000429">
    <property type="entry name" value="Ac-CoA_Ac_transf"/>
    <property type="match status" value="1"/>
</dbReference>
<keyword evidence="5" id="KW-0276">Fatty acid metabolism</keyword>
<evidence type="ECO:0000313" key="20">
    <source>
        <dbReference type="EMBL" id="KAJ8024452.1"/>
    </source>
</evidence>
<comment type="pathway">
    <text evidence="2">Lipid metabolism.</text>
</comment>
<comment type="catalytic activity">
    <reaction evidence="14">
        <text>an acyl-CoA + acetyl-CoA = a 3-oxoacyl-CoA + CoA</text>
        <dbReference type="Rhea" id="RHEA:21564"/>
        <dbReference type="ChEBI" id="CHEBI:57287"/>
        <dbReference type="ChEBI" id="CHEBI:57288"/>
        <dbReference type="ChEBI" id="CHEBI:58342"/>
        <dbReference type="ChEBI" id="CHEBI:90726"/>
        <dbReference type="EC" id="2.3.1.16"/>
    </reaction>
    <physiologicalReaction direction="right-to-left" evidence="14">
        <dbReference type="Rhea" id="RHEA:21566"/>
    </physiologicalReaction>
</comment>
<evidence type="ECO:0000256" key="6">
    <source>
        <dbReference type="ARBA" id="ARBA00022946"/>
    </source>
</evidence>
<comment type="catalytic activity">
    <reaction evidence="11">
        <text>2 acetyl-CoA = acetoacetyl-CoA + CoA</text>
        <dbReference type="Rhea" id="RHEA:21036"/>
        <dbReference type="ChEBI" id="CHEBI:57286"/>
        <dbReference type="ChEBI" id="CHEBI:57287"/>
        <dbReference type="ChEBI" id="CHEBI:57288"/>
        <dbReference type="EC" id="2.3.1.9"/>
    </reaction>
    <physiologicalReaction direction="right-to-left" evidence="11">
        <dbReference type="Rhea" id="RHEA:21038"/>
    </physiologicalReaction>
</comment>
<evidence type="ECO:0000256" key="15">
    <source>
        <dbReference type="ARBA" id="ARBA00049306"/>
    </source>
</evidence>
<dbReference type="OrthoDB" id="5404651at2759"/>
<evidence type="ECO:0000256" key="17">
    <source>
        <dbReference type="RuleBase" id="RU003557"/>
    </source>
</evidence>
<organism evidence="20 21">
    <name type="scientific">Holothuria leucospilota</name>
    <name type="common">Black long sea cucumber</name>
    <name type="synonym">Mertensiothuria leucospilota</name>
    <dbReference type="NCBI Taxonomy" id="206669"/>
    <lineage>
        <taxon>Eukaryota</taxon>
        <taxon>Metazoa</taxon>
        <taxon>Echinodermata</taxon>
        <taxon>Eleutherozoa</taxon>
        <taxon>Echinozoa</taxon>
        <taxon>Holothuroidea</taxon>
        <taxon>Aspidochirotacea</taxon>
        <taxon>Aspidochirotida</taxon>
        <taxon>Holothuriidae</taxon>
        <taxon>Holothuria</taxon>
    </lineage>
</organism>
<dbReference type="SUPFAM" id="SSF53901">
    <property type="entry name" value="Thiolase-like"/>
    <property type="match status" value="2"/>
</dbReference>
<evidence type="ECO:0000256" key="2">
    <source>
        <dbReference type="ARBA" id="ARBA00005189"/>
    </source>
</evidence>
<dbReference type="EMBL" id="JAIZAY010000018">
    <property type="protein sequence ID" value="KAJ8024452.1"/>
    <property type="molecule type" value="Genomic_DNA"/>
</dbReference>
<evidence type="ECO:0000256" key="9">
    <source>
        <dbReference type="ARBA" id="ARBA00023315"/>
    </source>
</evidence>
<comment type="catalytic activity">
    <reaction evidence="13">
        <text>hexanoyl-CoA + acetyl-CoA = 3-oxooctanoyl-CoA + CoA</text>
        <dbReference type="Rhea" id="RHEA:31203"/>
        <dbReference type="ChEBI" id="CHEBI:57287"/>
        <dbReference type="ChEBI" id="CHEBI:57288"/>
        <dbReference type="ChEBI" id="CHEBI:62619"/>
        <dbReference type="ChEBI" id="CHEBI:62620"/>
    </reaction>
    <physiologicalReaction direction="right-to-left" evidence="13">
        <dbReference type="Rhea" id="RHEA:31205"/>
    </physiologicalReaction>
</comment>
<feature type="domain" description="Thiolase N-terminal" evidence="18">
    <location>
        <begin position="56"/>
        <end position="308"/>
    </location>
</feature>
<dbReference type="Pfam" id="PF02803">
    <property type="entry name" value="Thiolase_C"/>
    <property type="match status" value="1"/>
</dbReference>
<proteinExistence type="inferred from homology"/>
<dbReference type="CDD" id="cd00751">
    <property type="entry name" value="thiolase"/>
    <property type="match status" value="1"/>
</dbReference>
<dbReference type="InterPro" id="IPR020610">
    <property type="entry name" value="Thiolase_AS"/>
</dbReference>
<comment type="catalytic activity">
    <reaction evidence="10">
        <text>3-oxo-(6Z,9Z,12Z,15Z,18Z,21Z)-tetracosahexaenoyl-CoA + CoA = (4Z,7Z,10Z,13Z,16Z,19Z)-docosahexaenoyl-CoA + acetyl-CoA</text>
        <dbReference type="Rhea" id="RHEA:39131"/>
        <dbReference type="ChEBI" id="CHEBI:57287"/>
        <dbReference type="ChEBI" id="CHEBI:57288"/>
        <dbReference type="ChEBI" id="CHEBI:74298"/>
        <dbReference type="ChEBI" id="CHEBI:74304"/>
    </reaction>
    <physiologicalReaction direction="left-to-right" evidence="10">
        <dbReference type="Rhea" id="RHEA:39132"/>
    </physiologicalReaction>
</comment>
<evidence type="ECO:0000256" key="16">
    <source>
        <dbReference type="PIRSR" id="PIRSR000429-1"/>
    </source>
</evidence>
<evidence type="ECO:0000256" key="4">
    <source>
        <dbReference type="ARBA" id="ARBA00022679"/>
    </source>
</evidence>
<dbReference type="GO" id="GO:0006635">
    <property type="term" value="P:fatty acid beta-oxidation"/>
    <property type="evidence" value="ECO:0007669"/>
    <property type="project" value="TreeGrafter"/>
</dbReference>
<evidence type="ECO:0000256" key="3">
    <source>
        <dbReference type="ARBA" id="ARBA00010982"/>
    </source>
</evidence>
<dbReference type="InterPro" id="IPR020617">
    <property type="entry name" value="Thiolase_C"/>
</dbReference>
<accession>A0A9Q1BH36</accession>
<evidence type="ECO:0000256" key="11">
    <source>
        <dbReference type="ARBA" id="ARBA00037000"/>
    </source>
</evidence>
<dbReference type="GO" id="GO:0005777">
    <property type="term" value="C:peroxisome"/>
    <property type="evidence" value="ECO:0007669"/>
    <property type="project" value="UniProtKB-SubCell"/>
</dbReference>
<protein>
    <submittedName>
        <fullName evidence="20">3-ketoacyl-CoA thiolase A, peroxisomal</fullName>
    </submittedName>
</protein>
<sequence length="443" mass="46992">MERFGTLVRQLARTSTVGQPGLQSTIKLHNDFLGNSRVLSMHPTRGTSSQTRDEDIVILSALRTPIGKGNKGSLKDTPIDVMLSSVLTAILDQTKLSPEVIGDIVVGNVSSIGAGAFQTRTAMFFSGFPYSVPVTSVNRQCASGLQAFITAAGQIKLGVYDIAIAGGMESMSMMKQDGMRKYVHEKIMANDEARDCLLPMGITSENVAQRYNIGREEQDKFALESQLKAARAQKEGWFDAEIVPVKTTVRDLSGQEQDVTISKDEGVRGNTTLAGLAKLKPAFLPDGCSTAGNSSQISDGAAAVLLSTQAKAQQLNLPVLGKLVSYAVVGVPPDIMGVGPAYAIPKALEKAGLTKDDIDIFEINEAFASQAVWCIKELGIPMEKVNPKGGAIALGHPLGCTGARMIGTLLHEMERRGKPGYGVVSMCMGSGMGAAAVFHYPGN</sequence>
<dbReference type="FunFam" id="3.40.47.10:FF:000010">
    <property type="entry name" value="Acetyl-CoA acetyltransferase (Thiolase)"/>
    <property type="match status" value="1"/>
</dbReference>
<feature type="domain" description="Thiolase C-terminal" evidence="19">
    <location>
        <begin position="318"/>
        <end position="439"/>
    </location>
</feature>
<keyword evidence="7" id="KW-0443">Lipid metabolism</keyword>
<name>A0A9Q1BH36_HOLLE</name>
<dbReference type="PROSITE" id="PS00737">
    <property type="entry name" value="THIOLASE_2"/>
    <property type="match status" value="1"/>
</dbReference>
<dbReference type="InterPro" id="IPR050215">
    <property type="entry name" value="Thiolase-like_sf_Thiolase"/>
</dbReference>
<dbReference type="Gene3D" id="3.40.47.10">
    <property type="match status" value="2"/>
</dbReference>
<evidence type="ECO:0000313" key="21">
    <source>
        <dbReference type="Proteomes" id="UP001152320"/>
    </source>
</evidence>
<evidence type="ECO:0000256" key="13">
    <source>
        <dbReference type="ARBA" id="ARBA00048001"/>
    </source>
</evidence>
<dbReference type="Proteomes" id="UP001152320">
    <property type="component" value="Chromosome 18"/>
</dbReference>
<keyword evidence="8" id="KW-0576">Peroxisome</keyword>
<feature type="active site" description="Acyl-thioester intermediate" evidence="16">
    <location>
        <position position="141"/>
    </location>
</feature>
<dbReference type="GO" id="GO:0050633">
    <property type="term" value="F:acetyl-CoA C-myristoyltransferase activity"/>
    <property type="evidence" value="ECO:0007669"/>
    <property type="project" value="UniProtKB-EC"/>
</dbReference>
<dbReference type="PROSITE" id="PS00099">
    <property type="entry name" value="THIOLASE_3"/>
    <property type="match status" value="1"/>
</dbReference>